<reference evidence="2" key="1">
    <citation type="submission" date="2020-08" db="EMBL/GenBank/DDBJ databases">
        <title>Novel species isolated from subtropical streams in China.</title>
        <authorList>
            <person name="Lu H."/>
        </authorList>
    </citation>
    <scope>NUCLEOTIDE SEQUENCE</scope>
    <source>
        <strain evidence="2">KACC 12607</strain>
    </source>
</reference>
<dbReference type="PROSITE" id="PS51257">
    <property type="entry name" value="PROKAR_LIPOPROTEIN"/>
    <property type="match status" value="1"/>
</dbReference>
<name>A0A923KPB8_9BURK</name>
<dbReference type="EMBL" id="JACOFV010000010">
    <property type="protein sequence ID" value="MBC3862708.1"/>
    <property type="molecule type" value="Genomic_DNA"/>
</dbReference>
<evidence type="ECO:0008006" key="4">
    <source>
        <dbReference type="Google" id="ProtNLM"/>
    </source>
</evidence>
<organism evidence="2 3">
    <name type="scientific">Undibacterium jejuense</name>
    <dbReference type="NCBI Taxonomy" id="1344949"/>
    <lineage>
        <taxon>Bacteria</taxon>
        <taxon>Pseudomonadati</taxon>
        <taxon>Pseudomonadota</taxon>
        <taxon>Betaproteobacteria</taxon>
        <taxon>Burkholderiales</taxon>
        <taxon>Oxalobacteraceae</taxon>
        <taxon>Undibacterium</taxon>
    </lineage>
</organism>
<feature type="signal peptide" evidence="1">
    <location>
        <begin position="1"/>
        <end position="28"/>
    </location>
</feature>
<dbReference type="Proteomes" id="UP000634011">
    <property type="component" value="Unassembled WGS sequence"/>
</dbReference>
<evidence type="ECO:0000313" key="2">
    <source>
        <dbReference type="EMBL" id="MBC3862708.1"/>
    </source>
</evidence>
<keyword evidence="1" id="KW-0732">Signal</keyword>
<gene>
    <name evidence="2" type="ORF">H8K32_11395</name>
</gene>
<protein>
    <recommendedName>
        <fullName evidence="4">Lipoprotein</fullName>
    </recommendedName>
</protein>
<dbReference type="AlphaFoldDB" id="A0A923KPB8"/>
<feature type="chain" id="PRO_5037228100" description="Lipoprotein" evidence="1">
    <location>
        <begin position="29"/>
        <end position="54"/>
    </location>
</feature>
<evidence type="ECO:0000313" key="3">
    <source>
        <dbReference type="Proteomes" id="UP000634011"/>
    </source>
</evidence>
<sequence length="54" mass="5715">MRVPTFSGITLLAIIAASAMTSGCAVYATPPRAYVVAPTPVVVAPGWGYGYRRW</sequence>
<keyword evidence="3" id="KW-1185">Reference proteome</keyword>
<evidence type="ECO:0000256" key="1">
    <source>
        <dbReference type="SAM" id="SignalP"/>
    </source>
</evidence>
<dbReference type="RefSeq" id="WP_186912649.1">
    <property type="nucleotide sequence ID" value="NZ_JACOFV010000010.1"/>
</dbReference>
<proteinExistence type="predicted"/>
<accession>A0A923KPB8</accession>
<comment type="caution">
    <text evidence="2">The sequence shown here is derived from an EMBL/GenBank/DDBJ whole genome shotgun (WGS) entry which is preliminary data.</text>
</comment>